<keyword evidence="2" id="KW-1185">Reference proteome</keyword>
<comment type="caution">
    <text evidence="1">The sequence shown here is derived from an EMBL/GenBank/DDBJ whole genome shotgun (WGS) entry which is preliminary data.</text>
</comment>
<reference evidence="1 2" key="1">
    <citation type="journal article" date="2024" name="Proc. Natl. Acad. Sci. U.S.A.">
        <title>The evolutionary genomics of adaptation to stress in wild rhizobium bacteria.</title>
        <authorList>
            <person name="Kehlet-Delgado H."/>
            <person name="Montoya A.P."/>
            <person name="Jensen K.T."/>
            <person name="Wendlandt C.E."/>
            <person name="Dexheimer C."/>
            <person name="Roberts M."/>
            <person name="Torres Martinez L."/>
            <person name="Friesen M.L."/>
            <person name="Griffitts J.S."/>
            <person name="Porter S.S."/>
        </authorList>
    </citation>
    <scope>NUCLEOTIDE SEQUENCE [LARGE SCALE GENOMIC DNA]</scope>
    <source>
        <strain evidence="1 2">M0641</strain>
    </source>
</reference>
<proteinExistence type="predicted"/>
<dbReference type="Proteomes" id="UP001433071">
    <property type="component" value="Unassembled WGS sequence"/>
</dbReference>
<name>A0ABV1Z2Q4_9HYPH</name>
<evidence type="ECO:0000313" key="1">
    <source>
        <dbReference type="EMBL" id="MER9406215.1"/>
    </source>
</evidence>
<sequence length="207" mass="22033">MLWSLDAHASGLFTHPTSDRNSSMQIIRTEVDDTIGRGGQPVRRVVFCGEGGECVSVDMAKAQAAENEGATIERARAVLVQTATFGLAANDYEAESSGNFDEVAVTAVNDESGATYIFEYRDGDGARQVPASTMPSFEATRQEAIRCAVDVLADLQPGTDDLSGLAGAGARRERRPALLDRRFRGGSSAPSRGCRVLKAVRIHLVGS</sequence>
<accession>A0ABV1Z2Q4</accession>
<organism evidence="1 2">
    <name type="scientific">Mesorhizobium caraganae</name>
    <dbReference type="NCBI Taxonomy" id="483206"/>
    <lineage>
        <taxon>Bacteria</taxon>
        <taxon>Pseudomonadati</taxon>
        <taxon>Pseudomonadota</taxon>
        <taxon>Alphaproteobacteria</taxon>
        <taxon>Hyphomicrobiales</taxon>
        <taxon>Phyllobacteriaceae</taxon>
        <taxon>Mesorhizobium</taxon>
    </lineage>
</organism>
<evidence type="ECO:0000313" key="2">
    <source>
        <dbReference type="Proteomes" id="UP001433071"/>
    </source>
</evidence>
<dbReference type="EMBL" id="JAMYQB010000016">
    <property type="protein sequence ID" value="MER9406215.1"/>
    <property type="molecule type" value="Genomic_DNA"/>
</dbReference>
<protein>
    <submittedName>
        <fullName evidence="1">Uncharacterized protein</fullName>
    </submittedName>
</protein>
<gene>
    <name evidence="1" type="ORF">NKI36_19490</name>
</gene>
<dbReference type="RefSeq" id="WP_352559596.1">
    <property type="nucleotide sequence ID" value="NZ_JAMYQB010000016.1"/>
</dbReference>